<dbReference type="PROSITE" id="PS50975">
    <property type="entry name" value="ATP_GRASP"/>
    <property type="match status" value="1"/>
</dbReference>
<dbReference type="GO" id="GO:0005524">
    <property type="term" value="F:ATP binding"/>
    <property type="evidence" value="ECO:0007669"/>
    <property type="project" value="UniProtKB-UniRule"/>
</dbReference>
<dbReference type="SUPFAM" id="SSF56059">
    <property type="entry name" value="Glutathione synthetase ATP-binding domain-like"/>
    <property type="match status" value="1"/>
</dbReference>
<dbReference type="Proteomes" id="UP000183223">
    <property type="component" value="Unassembled WGS sequence"/>
</dbReference>
<dbReference type="InterPro" id="IPR041472">
    <property type="entry name" value="BL00235/CARNS1_N"/>
</dbReference>
<dbReference type="Pfam" id="PF18130">
    <property type="entry name" value="ATPgrasp_N"/>
    <property type="match status" value="1"/>
</dbReference>
<accession>A0A1G5QE86</accession>
<evidence type="ECO:0000256" key="1">
    <source>
        <dbReference type="ARBA" id="ARBA00022598"/>
    </source>
</evidence>
<protein>
    <submittedName>
        <fullName evidence="6">Biotin carboxylase</fullName>
    </submittedName>
</protein>
<dbReference type="InterPro" id="IPR052032">
    <property type="entry name" value="ATP-dep_AA_Ligase"/>
</dbReference>
<keyword evidence="1" id="KW-0436">Ligase</keyword>
<evidence type="ECO:0000256" key="3">
    <source>
        <dbReference type="ARBA" id="ARBA00022840"/>
    </source>
</evidence>
<name>A0A1G5QE86_PHOLU</name>
<keyword evidence="7" id="KW-1185">Reference proteome</keyword>
<sequence length="402" mass="44649">MSNRLLVIEKNPSGSIGLKKAKELGAYIIFIGSRKYYNKVSDNDLLYIDEFFEADTNDDELVINMAEYINAKKTIQGVITFMEFYVPLAAKVAETLGLKGITYESALKARNKHLMRESFRQKNIPIPKYALISNVDSAKIEAAKIGYPNIIKPINMAGSRGVLRNDNAIELERNFREVCEITPPFGVKKSSLFLIEEYLEGQEYSIESISCNGVVDIITITKKYVSNNGYFVELGHTLPANLPLQQKIEIEKVVTQALLALGIYNGGGHTEVKVTSDGVKVIEVGARLGGDHIPELVEMATGIDMWKAVIQVSLDISPDLSKKFNKYAAISYITAPSGIVKKINYTKNDFVHFDVNVGEHIESLKNSSQRLGYAIACGVTAEQAEFESHHLKESVIIEIESE</sequence>
<feature type="domain" description="ATP-grasp" evidence="5">
    <location>
        <begin position="116"/>
        <end position="314"/>
    </location>
</feature>
<dbReference type="PANTHER" id="PTHR43585:SF2">
    <property type="entry name" value="ATP-GRASP ENZYME FSQD"/>
    <property type="match status" value="1"/>
</dbReference>
<evidence type="ECO:0000256" key="4">
    <source>
        <dbReference type="PROSITE-ProRule" id="PRU00409"/>
    </source>
</evidence>
<evidence type="ECO:0000256" key="2">
    <source>
        <dbReference type="ARBA" id="ARBA00022741"/>
    </source>
</evidence>
<evidence type="ECO:0000259" key="5">
    <source>
        <dbReference type="PROSITE" id="PS50975"/>
    </source>
</evidence>
<dbReference type="GO" id="GO:0046872">
    <property type="term" value="F:metal ion binding"/>
    <property type="evidence" value="ECO:0007669"/>
    <property type="project" value="InterPro"/>
</dbReference>
<dbReference type="PANTHER" id="PTHR43585">
    <property type="entry name" value="FUMIPYRROLE BIOSYNTHESIS PROTEIN C"/>
    <property type="match status" value="1"/>
</dbReference>
<proteinExistence type="predicted"/>
<keyword evidence="3 4" id="KW-0067">ATP-binding</keyword>
<dbReference type="STRING" id="29488.KS18_17360"/>
<reference evidence="7" key="1">
    <citation type="submission" date="2016-10" db="EMBL/GenBank/DDBJ databases">
        <authorList>
            <person name="Varghese N."/>
            <person name="Submissions S."/>
        </authorList>
    </citation>
    <scope>NUCLEOTIDE SEQUENCE [LARGE SCALE GENOMIC DNA]</scope>
    <source>
        <strain evidence="7">ATCC 29999</strain>
    </source>
</reference>
<dbReference type="Gene3D" id="3.40.50.20">
    <property type="match status" value="1"/>
</dbReference>
<dbReference type="AlphaFoldDB" id="A0A1G5QE86"/>
<dbReference type="GeneID" id="45656827"/>
<dbReference type="OrthoDB" id="9803907at2"/>
<gene>
    <name evidence="6" type="ORF">SAMN02982990_01457</name>
</gene>
<dbReference type="GO" id="GO:0016874">
    <property type="term" value="F:ligase activity"/>
    <property type="evidence" value="ECO:0007669"/>
    <property type="project" value="UniProtKB-KW"/>
</dbReference>
<evidence type="ECO:0000313" key="7">
    <source>
        <dbReference type="Proteomes" id="UP000183223"/>
    </source>
</evidence>
<dbReference type="Gene3D" id="3.30.470.20">
    <property type="entry name" value="ATP-grasp fold, B domain"/>
    <property type="match status" value="1"/>
</dbReference>
<dbReference type="Pfam" id="PF13535">
    <property type="entry name" value="ATP-grasp_4"/>
    <property type="match status" value="1"/>
</dbReference>
<dbReference type="InterPro" id="IPR011761">
    <property type="entry name" value="ATP-grasp"/>
</dbReference>
<evidence type="ECO:0000313" key="6">
    <source>
        <dbReference type="EMBL" id="SCZ59651.1"/>
    </source>
</evidence>
<keyword evidence="2 4" id="KW-0547">Nucleotide-binding</keyword>
<dbReference type="RefSeq" id="WP_049583883.1">
    <property type="nucleotide sequence ID" value="NZ_CAWQXX010000046.1"/>
</dbReference>
<organism evidence="6 7">
    <name type="scientific">Photorhabdus luminescens</name>
    <name type="common">Xenorhabdus luminescens</name>
    <dbReference type="NCBI Taxonomy" id="29488"/>
    <lineage>
        <taxon>Bacteria</taxon>
        <taxon>Pseudomonadati</taxon>
        <taxon>Pseudomonadota</taxon>
        <taxon>Gammaproteobacteria</taxon>
        <taxon>Enterobacterales</taxon>
        <taxon>Morganellaceae</taxon>
        <taxon>Photorhabdus</taxon>
    </lineage>
</organism>
<dbReference type="EMBL" id="FMWJ01000005">
    <property type="protein sequence ID" value="SCZ59651.1"/>
    <property type="molecule type" value="Genomic_DNA"/>
</dbReference>